<dbReference type="Pfam" id="PF01355">
    <property type="entry name" value="HIPIP"/>
    <property type="match status" value="1"/>
</dbReference>
<keyword evidence="3" id="KW-0004">4Fe-4S</keyword>
<evidence type="ECO:0000256" key="5">
    <source>
        <dbReference type="ARBA" id="ARBA00022729"/>
    </source>
</evidence>
<dbReference type="InterPro" id="IPR006311">
    <property type="entry name" value="TAT_signal"/>
</dbReference>
<keyword evidence="5 9" id="KW-0732">Signal</keyword>
<organism evidence="11 12">
    <name type="scientific">Candidatus Competibacter phosphatis</name>
    <dbReference type="NCBI Taxonomy" id="221280"/>
    <lineage>
        <taxon>Bacteria</taxon>
        <taxon>Pseudomonadati</taxon>
        <taxon>Pseudomonadota</taxon>
        <taxon>Gammaproteobacteria</taxon>
        <taxon>Candidatus Competibacteraceae</taxon>
        <taxon>Candidatus Competibacter</taxon>
    </lineage>
</organism>
<dbReference type="InterPro" id="IPR019546">
    <property type="entry name" value="TAT_signal_bac_arc"/>
</dbReference>
<evidence type="ECO:0000256" key="2">
    <source>
        <dbReference type="ARBA" id="ARBA00022448"/>
    </source>
</evidence>
<keyword evidence="8" id="KW-0411">Iron-sulfur</keyword>
<protein>
    <submittedName>
        <fullName evidence="11">Twin-arginine translocation signal domain-containing protein</fullName>
    </submittedName>
</protein>
<keyword evidence="4" id="KW-0479">Metal-binding</keyword>
<feature type="domain" description="High potential iron-sulfur proteins family profile" evidence="10">
    <location>
        <begin position="35"/>
        <end position="109"/>
    </location>
</feature>
<evidence type="ECO:0000256" key="3">
    <source>
        <dbReference type="ARBA" id="ARBA00022485"/>
    </source>
</evidence>
<feature type="signal peptide" evidence="9">
    <location>
        <begin position="1"/>
        <end position="37"/>
    </location>
</feature>
<evidence type="ECO:0000256" key="6">
    <source>
        <dbReference type="ARBA" id="ARBA00022982"/>
    </source>
</evidence>
<feature type="chain" id="PRO_5047425989" evidence="9">
    <location>
        <begin position="38"/>
        <end position="109"/>
    </location>
</feature>
<dbReference type="SUPFAM" id="SSF57652">
    <property type="entry name" value="HIPIP (high potential iron protein)"/>
    <property type="match status" value="1"/>
</dbReference>
<accession>A0ABX1TEN3</accession>
<comment type="function">
    <text evidence="1">Specific class of high-redox-potential 4Fe-4S ferredoxins. Functions in anaerobic electron transport in most purple and in some other photosynthetic bacteria and in at least one genus (Paracoccus) of halophilic, denitrifying bacteria.</text>
</comment>
<reference evidence="11 12" key="1">
    <citation type="submission" date="2019-03" db="EMBL/GenBank/DDBJ databases">
        <title>Metabolic reconstructions from genomes of highly enriched 'Candidatus Accumulibacter' and 'Candidatus Competibacter' bioreactor populations.</title>
        <authorList>
            <person name="Annavajhala M.K."/>
            <person name="Welles L."/>
            <person name="Abbas B."/>
            <person name="Sorokin D."/>
            <person name="Park H."/>
            <person name="Van Loosdrecht M."/>
            <person name="Chandran K."/>
        </authorList>
    </citation>
    <scope>NUCLEOTIDE SEQUENCE [LARGE SCALE GENOMIC DNA]</scope>
    <source>
        <strain evidence="11 12">SBR_G</strain>
    </source>
</reference>
<keyword evidence="7" id="KW-0408">Iron</keyword>
<dbReference type="PROSITE" id="PS51373">
    <property type="entry name" value="HIPIP"/>
    <property type="match status" value="1"/>
</dbReference>
<evidence type="ECO:0000259" key="10">
    <source>
        <dbReference type="PROSITE" id="PS51373"/>
    </source>
</evidence>
<evidence type="ECO:0000256" key="9">
    <source>
        <dbReference type="SAM" id="SignalP"/>
    </source>
</evidence>
<dbReference type="Proteomes" id="UP000760480">
    <property type="component" value="Unassembled WGS sequence"/>
</dbReference>
<gene>
    <name evidence="11" type="ORF">E4P82_00580</name>
</gene>
<evidence type="ECO:0000256" key="4">
    <source>
        <dbReference type="ARBA" id="ARBA00022723"/>
    </source>
</evidence>
<dbReference type="InterPro" id="IPR000170">
    <property type="entry name" value="High_potential_FeS_prot"/>
</dbReference>
<dbReference type="EMBL" id="SPMZ01000002">
    <property type="protein sequence ID" value="NMQ17828.1"/>
    <property type="molecule type" value="Genomic_DNA"/>
</dbReference>
<dbReference type="Gene3D" id="4.10.490.10">
    <property type="entry name" value="High potential iron-sulphur protein"/>
    <property type="match status" value="1"/>
</dbReference>
<dbReference type="RefSeq" id="WP_169247080.1">
    <property type="nucleotide sequence ID" value="NZ_SPMZ01000002.1"/>
</dbReference>
<keyword evidence="2" id="KW-0813">Transport</keyword>
<keyword evidence="6" id="KW-0249">Electron transport</keyword>
<keyword evidence="12" id="KW-1185">Reference proteome</keyword>
<evidence type="ECO:0000256" key="1">
    <source>
        <dbReference type="ARBA" id="ARBA00002137"/>
    </source>
</evidence>
<dbReference type="InterPro" id="IPR036369">
    <property type="entry name" value="HIPIP_sf"/>
</dbReference>
<sequence length="109" mass="11323">MTNPVSDNSRRRFIKLTAIGLAAAPFANALLSGAAKAADMVSETDPTAASLGYAADATKSDKRKDAEAFCHNCGLYTGKAGEESGPCAIFQGKLVHANGWCTAWTKKAA</sequence>
<proteinExistence type="predicted"/>
<comment type="caution">
    <text evidence="11">The sequence shown here is derived from an EMBL/GenBank/DDBJ whole genome shotgun (WGS) entry which is preliminary data.</text>
</comment>
<evidence type="ECO:0000313" key="11">
    <source>
        <dbReference type="EMBL" id="NMQ17828.1"/>
    </source>
</evidence>
<evidence type="ECO:0000256" key="8">
    <source>
        <dbReference type="ARBA" id="ARBA00023014"/>
    </source>
</evidence>
<dbReference type="NCBIfam" id="TIGR01409">
    <property type="entry name" value="TAT_signal_seq"/>
    <property type="match status" value="1"/>
</dbReference>
<name>A0ABX1TEN3_9GAMM</name>
<evidence type="ECO:0000256" key="7">
    <source>
        <dbReference type="ARBA" id="ARBA00023004"/>
    </source>
</evidence>
<evidence type="ECO:0000313" key="12">
    <source>
        <dbReference type="Proteomes" id="UP000760480"/>
    </source>
</evidence>
<dbReference type="PROSITE" id="PS51318">
    <property type="entry name" value="TAT"/>
    <property type="match status" value="1"/>
</dbReference>